<evidence type="ECO:0000313" key="3">
    <source>
        <dbReference type="Proteomes" id="UP000324973"/>
    </source>
</evidence>
<feature type="signal peptide" evidence="1">
    <location>
        <begin position="1"/>
        <end position="21"/>
    </location>
</feature>
<comment type="caution">
    <text evidence="2">The sequence shown here is derived from an EMBL/GenBank/DDBJ whole genome shotgun (WGS) entry which is preliminary data.</text>
</comment>
<sequence>MKRAATLSMFPMLLSPLLASATVCTTASGSRTIPLVELYTSEGCSDCPPADRWLSEIAVREEGEANFLAFHVDYWDEIGWPDRFASRLHTQRQQLRVSRAGERVIYTPQVMVGEEVTVSWRGGTSTDGNVNRVLQAARTGAAPVTLRMSHRMVGREAQVTLGVEGRLRDGDDAWVWLAVYEDALFSTVQAGENAGKRLRHDRVVRVLQGPWKFSRARLALDVRLALPQELDPERAGLVAFVESVSNGAPLQSLGSRLTECAGTAQS</sequence>
<dbReference type="OrthoDB" id="9808254at2"/>
<dbReference type="PANTHER" id="PTHR36057">
    <property type="match status" value="1"/>
</dbReference>
<evidence type="ECO:0000256" key="1">
    <source>
        <dbReference type="SAM" id="SignalP"/>
    </source>
</evidence>
<accession>A0A5D4XGX4</accession>
<name>A0A5D4XGX4_9GAMM</name>
<dbReference type="Proteomes" id="UP000324973">
    <property type="component" value="Unassembled WGS sequence"/>
</dbReference>
<proteinExistence type="predicted"/>
<reference evidence="2 3" key="1">
    <citation type="submission" date="2019-08" db="EMBL/GenBank/DDBJ databases">
        <title>Luteimonas viscosus sp. nov., isolated from soil of a sunflower field.</title>
        <authorList>
            <person name="Jianli Z."/>
            <person name="Ying Z."/>
        </authorList>
    </citation>
    <scope>NUCLEOTIDE SEQUENCE [LARGE SCALE GENOMIC DNA]</scope>
    <source>
        <strain evidence="2 3">XBU10</strain>
    </source>
</reference>
<dbReference type="SUPFAM" id="SSF52833">
    <property type="entry name" value="Thioredoxin-like"/>
    <property type="match status" value="1"/>
</dbReference>
<dbReference type="InterPro" id="IPR036249">
    <property type="entry name" value="Thioredoxin-like_sf"/>
</dbReference>
<dbReference type="Pfam" id="PF06764">
    <property type="entry name" value="DUF1223"/>
    <property type="match status" value="1"/>
</dbReference>
<dbReference type="InterPro" id="IPR010634">
    <property type="entry name" value="DUF1223"/>
</dbReference>
<feature type="chain" id="PRO_5023097781" evidence="1">
    <location>
        <begin position="22"/>
        <end position="266"/>
    </location>
</feature>
<organism evidence="2 3">
    <name type="scientific">Luteimonas viscosa</name>
    <dbReference type="NCBI Taxonomy" id="1132694"/>
    <lineage>
        <taxon>Bacteria</taxon>
        <taxon>Pseudomonadati</taxon>
        <taxon>Pseudomonadota</taxon>
        <taxon>Gammaproteobacteria</taxon>
        <taxon>Lysobacterales</taxon>
        <taxon>Lysobacteraceae</taxon>
        <taxon>Luteimonas</taxon>
    </lineage>
</organism>
<keyword evidence="3" id="KW-1185">Reference proteome</keyword>
<evidence type="ECO:0000313" key="2">
    <source>
        <dbReference type="EMBL" id="TYT23151.1"/>
    </source>
</evidence>
<dbReference type="RefSeq" id="WP_149104858.1">
    <property type="nucleotide sequence ID" value="NZ_VTFT01000003.1"/>
</dbReference>
<dbReference type="AlphaFoldDB" id="A0A5D4XGX4"/>
<protein>
    <submittedName>
        <fullName evidence="2">DUF1223 domain-containing protein</fullName>
    </submittedName>
</protein>
<gene>
    <name evidence="2" type="ORF">FZO89_18100</name>
</gene>
<dbReference type="EMBL" id="VTFT01000003">
    <property type="protein sequence ID" value="TYT23151.1"/>
    <property type="molecule type" value="Genomic_DNA"/>
</dbReference>
<keyword evidence="1" id="KW-0732">Signal</keyword>
<dbReference type="PANTHER" id="PTHR36057:SF1">
    <property type="entry name" value="LIPOPROTEIN LIPID ATTACHMENT SITE-LIKE PROTEIN, PUTATIVE (DUF1223)-RELATED"/>
    <property type="match status" value="1"/>
</dbReference>